<dbReference type="InterPro" id="IPR027417">
    <property type="entry name" value="P-loop_NTPase"/>
</dbReference>
<dbReference type="InterPro" id="IPR003593">
    <property type="entry name" value="AAA+_ATPase"/>
</dbReference>
<dbReference type="EMBL" id="CP127389">
    <property type="protein sequence ID" value="WIV89588.1"/>
    <property type="molecule type" value="Genomic_DNA"/>
</dbReference>
<evidence type="ECO:0000256" key="4">
    <source>
        <dbReference type="ARBA" id="ARBA00022519"/>
    </source>
</evidence>
<dbReference type="SUPFAM" id="SSF52540">
    <property type="entry name" value="P-loop containing nucleoside triphosphate hydrolases"/>
    <property type="match status" value="1"/>
</dbReference>
<dbReference type="PROSITE" id="PS00211">
    <property type="entry name" value="ABC_TRANSPORTER_1"/>
    <property type="match status" value="1"/>
</dbReference>
<organism evidence="14 15">
    <name type="scientific">Proteus appendicitidis</name>
    <dbReference type="NCBI Taxonomy" id="3034648"/>
    <lineage>
        <taxon>Bacteria</taxon>
        <taxon>Pseudomonadati</taxon>
        <taxon>Pseudomonadota</taxon>
        <taxon>Gammaproteobacteria</taxon>
        <taxon>Enterobacterales</taxon>
        <taxon>Morganellaceae</taxon>
        <taxon>Proteus</taxon>
    </lineage>
</organism>
<dbReference type="InterPro" id="IPR050250">
    <property type="entry name" value="Macrolide_Exporter_MacB"/>
</dbReference>
<keyword evidence="15" id="KW-1185">Reference proteome</keyword>
<dbReference type="PROSITE" id="PS50893">
    <property type="entry name" value="ABC_TRANSPORTER_2"/>
    <property type="match status" value="1"/>
</dbReference>
<evidence type="ECO:0000256" key="9">
    <source>
        <dbReference type="ARBA" id="ARBA00022989"/>
    </source>
</evidence>
<evidence type="ECO:0000256" key="6">
    <source>
        <dbReference type="ARBA" id="ARBA00022741"/>
    </source>
</evidence>
<evidence type="ECO:0000256" key="10">
    <source>
        <dbReference type="ARBA" id="ARBA00023136"/>
    </source>
</evidence>
<dbReference type="InterPro" id="IPR003439">
    <property type="entry name" value="ABC_transporter-like_ATP-bd"/>
</dbReference>
<dbReference type="InterPro" id="IPR003838">
    <property type="entry name" value="ABC3_permease_C"/>
</dbReference>
<feature type="transmembrane region" description="Helical" evidence="12">
    <location>
        <begin position="273"/>
        <end position="293"/>
    </location>
</feature>
<name>A0ABY8YBE4_9GAMM</name>
<evidence type="ECO:0000256" key="1">
    <source>
        <dbReference type="ARBA" id="ARBA00004429"/>
    </source>
</evidence>
<evidence type="ECO:0000256" key="5">
    <source>
        <dbReference type="ARBA" id="ARBA00022692"/>
    </source>
</evidence>
<gene>
    <name evidence="14" type="primary">macB</name>
    <name evidence="14" type="ORF">QQS39_06170</name>
</gene>
<comment type="similarity">
    <text evidence="11">Belongs to the ABC transporter superfamily. Macrolide exporter (TC 3.A.1.122) family.</text>
</comment>
<dbReference type="Gene3D" id="3.40.50.300">
    <property type="entry name" value="P-loop containing nucleotide triphosphate hydrolases"/>
    <property type="match status" value="1"/>
</dbReference>
<feature type="transmembrane region" description="Helical" evidence="12">
    <location>
        <begin position="608"/>
        <end position="631"/>
    </location>
</feature>
<dbReference type="InterPro" id="IPR017871">
    <property type="entry name" value="ABC_transporter-like_CS"/>
</dbReference>
<evidence type="ECO:0000313" key="14">
    <source>
        <dbReference type="EMBL" id="WIV89588.1"/>
    </source>
</evidence>
<keyword evidence="10 12" id="KW-0472">Membrane</keyword>
<dbReference type="Pfam" id="PF02687">
    <property type="entry name" value="FtsX"/>
    <property type="match status" value="1"/>
</dbReference>
<sequence>MPALLELDEVSRLYTNGEEETVVLNKVSLTINAGEMVAIIGASGSGKSTLMNILGCLDKPSSGEYKVAGQSVAKMEGDQLAALRREHFGFIFQRYHLMSHLSAEQNVEIPAIYADKNATQRKERARELLTRLGLGDRVDYRPNQLSGGQQQRVSIARALMNGGEVILADEPTGALDSHSGKEVMSILKQLNEQGHTVIIVTHDPLIAAQAERIIEIKDGKIINDNYHQRTANKVKKETPPVLASSYFGQIFGRFTQALDMAWRAMVVNKIRTLLTMLGIIIGIASVVTIIVIGDAAKSMVLADIKAIGSNTIDIYPGKDFGSDSPEDRQSLTLQDVFALKQQSYVQAVTPQVQFSTRLRRGNQDSPASVAGVSDDYFTVYAMKFSQGGSFTPDMIERQAQVVVIDENTRQRFFPTKKEVIGEQIIIRNIPSTIVGVIAEKKSAFGNGQSLRVWVPYSTLNSRILNRSYLDSITVRATEGYDASVAEQQIIRLLTIRHGKKDIFTYNLDSFIKAAESTTQTMQLFLTLVAVISLVVGGIGVMNIMLVSVTERTREIGIRMAVGARASDVMQQFLIESVLVCLVGGVLGIGLSFGIAMVASVMLPDWHFVFQPIALVSAFICSTAIGVIFGFLPARSAAKMNPIDALARE</sequence>
<dbReference type="InterPro" id="IPR025857">
    <property type="entry name" value="MacB_PCD"/>
</dbReference>
<keyword evidence="7 14" id="KW-0067">ATP-binding</keyword>
<keyword evidence="8" id="KW-1278">Translocase</keyword>
<evidence type="ECO:0000256" key="11">
    <source>
        <dbReference type="ARBA" id="ARBA00038388"/>
    </source>
</evidence>
<evidence type="ECO:0000256" key="3">
    <source>
        <dbReference type="ARBA" id="ARBA00022475"/>
    </source>
</evidence>
<protein>
    <submittedName>
        <fullName evidence="14">Macrolide ABC transporter ATP-binding protein/permease MacB</fullName>
    </submittedName>
</protein>
<dbReference type="InterPro" id="IPR017911">
    <property type="entry name" value="MacB-like_ATP-bd"/>
</dbReference>
<dbReference type="Pfam" id="PF00005">
    <property type="entry name" value="ABC_tran"/>
    <property type="match status" value="1"/>
</dbReference>
<keyword evidence="2" id="KW-0813">Transport</keyword>
<dbReference type="SMART" id="SM00382">
    <property type="entry name" value="AAA"/>
    <property type="match status" value="1"/>
</dbReference>
<keyword evidence="9 12" id="KW-1133">Transmembrane helix</keyword>
<dbReference type="NCBIfam" id="NF007826">
    <property type="entry name" value="PRK10535.1"/>
    <property type="match status" value="1"/>
</dbReference>
<comment type="subcellular location">
    <subcellularLocation>
        <location evidence="1">Cell inner membrane</location>
        <topology evidence="1">Multi-pass membrane protein</topology>
    </subcellularLocation>
</comment>
<evidence type="ECO:0000256" key="7">
    <source>
        <dbReference type="ARBA" id="ARBA00022840"/>
    </source>
</evidence>
<keyword evidence="5 12" id="KW-0812">Transmembrane</keyword>
<proteinExistence type="inferred from homology"/>
<keyword evidence="3" id="KW-1003">Cell membrane</keyword>
<keyword evidence="6" id="KW-0547">Nucleotide-binding</keyword>
<evidence type="ECO:0000259" key="13">
    <source>
        <dbReference type="PROSITE" id="PS50893"/>
    </source>
</evidence>
<dbReference type="RefSeq" id="WP_151434684.1">
    <property type="nucleotide sequence ID" value="NZ_CP127389.1"/>
</dbReference>
<feature type="transmembrane region" description="Helical" evidence="12">
    <location>
        <begin position="577"/>
        <end position="602"/>
    </location>
</feature>
<evidence type="ECO:0000256" key="2">
    <source>
        <dbReference type="ARBA" id="ARBA00022448"/>
    </source>
</evidence>
<dbReference type="Proteomes" id="UP001226651">
    <property type="component" value="Chromosome"/>
</dbReference>
<dbReference type="Pfam" id="PF12704">
    <property type="entry name" value="MacB_PCD"/>
    <property type="match status" value="1"/>
</dbReference>
<feature type="domain" description="ABC transporter" evidence="13">
    <location>
        <begin position="5"/>
        <end position="243"/>
    </location>
</feature>
<evidence type="ECO:0000313" key="15">
    <source>
        <dbReference type="Proteomes" id="UP001226651"/>
    </source>
</evidence>
<evidence type="ECO:0000256" key="12">
    <source>
        <dbReference type="SAM" id="Phobius"/>
    </source>
</evidence>
<dbReference type="PANTHER" id="PTHR30572:SF7">
    <property type="entry name" value="MACROLIDE EXPORT ATP-BINDING_PERMEASE PROTEIN MACB"/>
    <property type="match status" value="1"/>
</dbReference>
<feature type="transmembrane region" description="Helical" evidence="12">
    <location>
        <begin position="523"/>
        <end position="548"/>
    </location>
</feature>
<dbReference type="PANTHER" id="PTHR30572">
    <property type="entry name" value="MEMBRANE COMPONENT OF TRANSPORTER-RELATED"/>
    <property type="match status" value="1"/>
</dbReference>
<keyword evidence="4" id="KW-0997">Cell inner membrane</keyword>
<evidence type="ECO:0000256" key="8">
    <source>
        <dbReference type="ARBA" id="ARBA00022967"/>
    </source>
</evidence>
<dbReference type="GO" id="GO:0005524">
    <property type="term" value="F:ATP binding"/>
    <property type="evidence" value="ECO:0007669"/>
    <property type="project" value="UniProtKB-KW"/>
</dbReference>
<reference evidence="14 15" key="1">
    <citation type="submission" date="2023-06" db="EMBL/GenBank/DDBJ databases">
        <title>Proteus appendicitidis sp. nov., isolated from the appendiceal pus of an appendicitis patient in Yongzhou, China.</title>
        <authorList>
            <person name="Cai X."/>
        </authorList>
    </citation>
    <scope>NUCLEOTIDE SEQUENCE [LARGE SCALE GENOMIC DNA]</scope>
    <source>
        <strain evidence="14 15">HZ0627</strain>
    </source>
</reference>
<dbReference type="CDD" id="cd03255">
    <property type="entry name" value="ABC_MJ0796_LolCDE_FtsE"/>
    <property type="match status" value="1"/>
</dbReference>
<accession>A0ABY8YBE4</accession>